<dbReference type="OrthoDB" id="414698at2759"/>
<dbReference type="PANTHER" id="PTHR48070">
    <property type="entry name" value="ESTERASE OVCA2"/>
    <property type="match status" value="1"/>
</dbReference>
<dbReference type="PANTHER" id="PTHR48070:SF4">
    <property type="entry name" value="ESTERASE ALNB"/>
    <property type="match status" value="1"/>
</dbReference>
<accession>A0A5N6ZEG5</accession>
<sequence length="280" mass="30952">MKILCLHGYGTGPDILRYQLSELMRHADPTWDFHFLSGEVDCQPAPDIAGRLPGPYRCWTESWAADTVDAAHAVVDDAIDEYGPFDGVLGFSQGAAIVTSYLLEHGITHPGEPMPFRFAIFCSCTMPFSSDLAYCQSMFGSLSLMQQKLLRSGQDDEITQLPEPVRTQATSLVKIVKTTQFITGNPPVFFLDRPLSDIPCILDPAMCPTRLRIPTLHIRGKADIPGLEETGSLVESFCDPKNRRSITHSGGHDLPRSEQEVKLILSAMEWMVAQSELAVL</sequence>
<dbReference type="Proteomes" id="UP000327118">
    <property type="component" value="Unassembled WGS sequence"/>
</dbReference>
<feature type="domain" description="Serine hydrolase" evidence="2">
    <location>
        <begin position="1"/>
        <end position="262"/>
    </location>
</feature>
<organism evidence="3 4">
    <name type="scientific">Aspergillus coremiiformis</name>
    <dbReference type="NCBI Taxonomy" id="138285"/>
    <lineage>
        <taxon>Eukaryota</taxon>
        <taxon>Fungi</taxon>
        <taxon>Dikarya</taxon>
        <taxon>Ascomycota</taxon>
        <taxon>Pezizomycotina</taxon>
        <taxon>Eurotiomycetes</taxon>
        <taxon>Eurotiomycetidae</taxon>
        <taxon>Eurotiales</taxon>
        <taxon>Aspergillaceae</taxon>
        <taxon>Aspergillus</taxon>
        <taxon>Aspergillus subgen. Circumdati</taxon>
    </lineage>
</organism>
<dbReference type="GO" id="GO:0019748">
    <property type="term" value="P:secondary metabolic process"/>
    <property type="evidence" value="ECO:0007669"/>
    <property type="project" value="TreeGrafter"/>
</dbReference>
<evidence type="ECO:0000313" key="3">
    <source>
        <dbReference type="EMBL" id="KAE8356047.1"/>
    </source>
</evidence>
<dbReference type="Pfam" id="PF03959">
    <property type="entry name" value="FSH1"/>
    <property type="match status" value="1"/>
</dbReference>
<dbReference type="GO" id="GO:0005634">
    <property type="term" value="C:nucleus"/>
    <property type="evidence" value="ECO:0007669"/>
    <property type="project" value="TreeGrafter"/>
</dbReference>
<protein>
    <submittedName>
        <fullName evidence="3">Serine hydrolase FSH</fullName>
    </submittedName>
</protein>
<dbReference type="EMBL" id="ML739043">
    <property type="protein sequence ID" value="KAE8356047.1"/>
    <property type="molecule type" value="Genomic_DNA"/>
</dbReference>
<gene>
    <name evidence="3" type="ORF">BDV28DRAFT_7234</name>
</gene>
<evidence type="ECO:0000256" key="1">
    <source>
        <dbReference type="ARBA" id="ARBA00022801"/>
    </source>
</evidence>
<dbReference type="InterPro" id="IPR005645">
    <property type="entry name" value="FSH-like_dom"/>
</dbReference>
<dbReference type="Gene3D" id="3.40.50.1820">
    <property type="entry name" value="alpha/beta hydrolase"/>
    <property type="match status" value="1"/>
</dbReference>
<dbReference type="InterPro" id="IPR029058">
    <property type="entry name" value="AB_hydrolase_fold"/>
</dbReference>
<evidence type="ECO:0000259" key="2">
    <source>
        <dbReference type="Pfam" id="PF03959"/>
    </source>
</evidence>
<proteinExistence type="predicted"/>
<dbReference type="GO" id="GO:0016787">
    <property type="term" value="F:hydrolase activity"/>
    <property type="evidence" value="ECO:0007669"/>
    <property type="project" value="UniProtKB-KW"/>
</dbReference>
<name>A0A5N6ZEG5_9EURO</name>
<evidence type="ECO:0000313" key="4">
    <source>
        <dbReference type="Proteomes" id="UP000327118"/>
    </source>
</evidence>
<dbReference type="InterPro" id="IPR050593">
    <property type="entry name" value="LovG"/>
</dbReference>
<keyword evidence="1 3" id="KW-0378">Hydrolase</keyword>
<dbReference type="SUPFAM" id="SSF53474">
    <property type="entry name" value="alpha/beta-Hydrolases"/>
    <property type="match status" value="1"/>
</dbReference>
<dbReference type="AlphaFoldDB" id="A0A5N6ZEG5"/>
<keyword evidence="4" id="KW-1185">Reference proteome</keyword>
<dbReference type="GO" id="GO:0005737">
    <property type="term" value="C:cytoplasm"/>
    <property type="evidence" value="ECO:0007669"/>
    <property type="project" value="TreeGrafter"/>
</dbReference>
<reference evidence="4" key="1">
    <citation type="submission" date="2019-04" db="EMBL/GenBank/DDBJ databases">
        <title>Friends and foes A comparative genomics studyof 23 Aspergillus species from section Flavi.</title>
        <authorList>
            <consortium name="DOE Joint Genome Institute"/>
            <person name="Kjaerbolling I."/>
            <person name="Vesth T."/>
            <person name="Frisvad J.C."/>
            <person name="Nybo J.L."/>
            <person name="Theobald S."/>
            <person name="Kildgaard S."/>
            <person name="Isbrandt T."/>
            <person name="Kuo A."/>
            <person name="Sato A."/>
            <person name="Lyhne E.K."/>
            <person name="Kogle M.E."/>
            <person name="Wiebenga A."/>
            <person name="Kun R.S."/>
            <person name="Lubbers R.J."/>
            <person name="Makela M.R."/>
            <person name="Barry K."/>
            <person name="Chovatia M."/>
            <person name="Clum A."/>
            <person name="Daum C."/>
            <person name="Haridas S."/>
            <person name="He G."/>
            <person name="LaButti K."/>
            <person name="Lipzen A."/>
            <person name="Mondo S."/>
            <person name="Riley R."/>
            <person name="Salamov A."/>
            <person name="Simmons B.A."/>
            <person name="Magnuson J.K."/>
            <person name="Henrissat B."/>
            <person name="Mortensen U.H."/>
            <person name="Larsen T.O."/>
            <person name="Devries R.P."/>
            <person name="Grigoriev I.V."/>
            <person name="Machida M."/>
            <person name="Baker S.E."/>
            <person name="Andersen M.R."/>
        </authorList>
    </citation>
    <scope>NUCLEOTIDE SEQUENCE [LARGE SCALE GENOMIC DNA]</scope>
    <source>
        <strain evidence="4">CBS 553.77</strain>
    </source>
</reference>